<feature type="domain" description="SPOR" evidence="3">
    <location>
        <begin position="227"/>
        <end position="295"/>
    </location>
</feature>
<dbReference type="Proteomes" id="UP000476338">
    <property type="component" value="Unassembled WGS sequence"/>
</dbReference>
<keyword evidence="2" id="KW-1133">Transmembrane helix</keyword>
<dbReference type="SUPFAM" id="SSF110997">
    <property type="entry name" value="Sporulation related repeat"/>
    <property type="match status" value="1"/>
</dbReference>
<dbReference type="Pfam" id="PF05036">
    <property type="entry name" value="SPOR"/>
    <property type="match status" value="1"/>
</dbReference>
<feature type="compositionally biased region" description="Basic and acidic residues" evidence="1">
    <location>
        <begin position="79"/>
        <end position="88"/>
    </location>
</feature>
<feature type="transmembrane region" description="Helical" evidence="2">
    <location>
        <begin position="27"/>
        <end position="48"/>
    </location>
</feature>
<evidence type="ECO:0000259" key="3">
    <source>
        <dbReference type="Pfam" id="PF05036"/>
    </source>
</evidence>
<reference evidence="4 5" key="2">
    <citation type="submission" date="2020-03" db="EMBL/GenBank/DDBJ databases">
        <title>Campylobacter portucalensis sp. nov., a new species of Campylobacter isolated from the reproductive tract of bulls.</title>
        <authorList>
            <person name="Silva M.F."/>
            <person name="Pereira G."/>
            <person name="Carneiro C."/>
            <person name="Hemphill A."/>
            <person name="Mateus L."/>
            <person name="Lopes-Da-Costa L."/>
            <person name="Silva E."/>
        </authorList>
    </citation>
    <scope>NUCLEOTIDE SEQUENCE [LARGE SCALE GENOMIC DNA]</scope>
    <source>
        <strain evidence="4 5">FMV-PI01</strain>
    </source>
</reference>
<feature type="compositionally biased region" description="Polar residues" evidence="1">
    <location>
        <begin position="91"/>
        <end position="103"/>
    </location>
</feature>
<protein>
    <submittedName>
        <fullName evidence="4">SPOR domain-containing protein</fullName>
    </submittedName>
</protein>
<feature type="compositionally biased region" description="Basic and acidic residues" evidence="1">
    <location>
        <begin position="179"/>
        <end position="202"/>
    </location>
</feature>
<evidence type="ECO:0000256" key="2">
    <source>
        <dbReference type="SAM" id="Phobius"/>
    </source>
</evidence>
<comment type="caution">
    <text evidence="4">The sequence shown here is derived from an EMBL/GenBank/DDBJ whole genome shotgun (WGS) entry which is preliminary data.</text>
</comment>
<dbReference type="InterPro" id="IPR036680">
    <property type="entry name" value="SPOR-like_sf"/>
</dbReference>
<evidence type="ECO:0000313" key="5">
    <source>
        <dbReference type="Proteomes" id="UP000476338"/>
    </source>
</evidence>
<reference evidence="4 5" key="1">
    <citation type="submission" date="2019-09" db="EMBL/GenBank/DDBJ databases">
        <authorList>
            <person name="Silva M."/>
            <person name="Pereira G."/>
            <person name="Lopes-Da-Costa L."/>
            <person name="Silva E."/>
        </authorList>
    </citation>
    <scope>NUCLEOTIDE SEQUENCE [LARGE SCALE GENOMIC DNA]</scope>
    <source>
        <strain evidence="4 5">FMV-PI01</strain>
    </source>
</reference>
<evidence type="ECO:0000256" key="1">
    <source>
        <dbReference type="SAM" id="MobiDB-lite"/>
    </source>
</evidence>
<accession>A0A6L5WIT7</accession>
<keyword evidence="2" id="KW-0812">Transmembrane</keyword>
<keyword evidence="5" id="KW-1185">Reference proteome</keyword>
<sequence length="299" mass="34494">MSDNKFNIDDSILLDPNSERTSNIKKILTGIAILVVLFLIVLILMKFINDSEPIQNEPLVMPSEEIIFKPKNEEKEEVAEFKKTDSIKPIEQQTPNTPQSSESAKIEVIQQEPRQFIEIVKNNTKIDNEKQEVKNEILTTKNTLKPKQENAPKFKSKPQPKPEKQKNIQQPKKQSVNKIQEESKKQSVNKIQEESKKQSVNKIQEESKKQIVKKNSFSNENLPKGNYIQVLATSDFNPNGDYAKKIVTKGYDYKIYKTIVNNKEFTKILIGPFDESSLEREIAKIRATLNKDAFVYRIK</sequence>
<proteinExistence type="predicted"/>
<dbReference type="InterPro" id="IPR007730">
    <property type="entry name" value="SPOR-like_dom"/>
</dbReference>
<keyword evidence="2" id="KW-0472">Membrane</keyword>
<name>A0A6L5WIT7_9BACT</name>
<feature type="region of interest" description="Disordered" evidence="1">
    <location>
        <begin position="137"/>
        <end position="202"/>
    </location>
</feature>
<evidence type="ECO:0000313" key="4">
    <source>
        <dbReference type="EMBL" id="MSN95631.1"/>
    </source>
</evidence>
<feature type="region of interest" description="Disordered" evidence="1">
    <location>
        <begin position="79"/>
        <end position="105"/>
    </location>
</feature>
<organism evidence="4 5">
    <name type="scientific">Campylobacter portucalensis</name>
    <dbReference type="NCBI Taxonomy" id="2608384"/>
    <lineage>
        <taxon>Bacteria</taxon>
        <taxon>Pseudomonadati</taxon>
        <taxon>Campylobacterota</taxon>
        <taxon>Epsilonproteobacteria</taxon>
        <taxon>Campylobacterales</taxon>
        <taxon>Campylobacteraceae</taxon>
        <taxon>Campylobacter</taxon>
    </lineage>
</organism>
<dbReference type="RefSeq" id="WP_154569904.1">
    <property type="nucleotide sequence ID" value="NZ_VWSJ01000001.1"/>
</dbReference>
<dbReference type="GO" id="GO:0042834">
    <property type="term" value="F:peptidoglycan binding"/>
    <property type="evidence" value="ECO:0007669"/>
    <property type="project" value="InterPro"/>
</dbReference>
<dbReference type="EMBL" id="VWSJ01000001">
    <property type="protein sequence ID" value="MSN95631.1"/>
    <property type="molecule type" value="Genomic_DNA"/>
</dbReference>
<gene>
    <name evidence="4" type="ORF">F1B92_00190</name>
</gene>
<dbReference type="AlphaFoldDB" id="A0A6L5WIT7"/>